<evidence type="ECO:0000313" key="7">
    <source>
        <dbReference type="Proteomes" id="UP000480425"/>
    </source>
</evidence>
<dbReference type="GO" id="GO:0016020">
    <property type="term" value="C:membrane"/>
    <property type="evidence" value="ECO:0007669"/>
    <property type="project" value="TreeGrafter"/>
</dbReference>
<dbReference type="GO" id="GO:0006689">
    <property type="term" value="P:ganglioside catabolic process"/>
    <property type="evidence" value="ECO:0007669"/>
    <property type="project" value="TreeGrafter"/>
</dbReference>
<dbReference type="SUPFAM" id="SSF50939">
    <property type="entry name" value="Sialidases"/>
    <property type="match status" value="1"/>
</dbReference>
<dbReference type="EMBL" id="VZCB01000042">
    <property type="protein sequence ID" value="MQN80176.1"/>
    <property type="molecule type" value="Genomic_DNA"/>
</dbReference>
<proteinExistence type="inferred from homology"/>
<evidence type="ECO:0000256" key="4">
    <source>
        <dbReference type="SAM" id="SignalP"/>
    </source>
</evidence>
<dbReference type="InterPro" id="IPR026856">
    <property type="entry name" value="Sialidase_fam"/>
</dbReference>
<evidence type="ECO:0000313" key="6">
    <source>
        <dbReference type="EMBL" id="MQN80176.1"/>
    </source>
</evidence>
<dbReference type="GO" id="GO:0009313">
    <property type="term" value="P:oligosaccharide catabolic process"/>
    <property type="evidence" value="ECO:0007669"/>
    <property type="project" value="TreeGrafter"/>
</dbReference>
<feature type="domain" description="Sialidase" evidence="5">
    <location>
        <begin position="92"/>
        <end position="391"/>
    </location>
</feature>
<dbReference type="GO" id="GO:0005737">
    <property type="term" value="C:cytoplasm"/>
    <property type="evidence" value="ECO:0007669"/>
    <property type="project" value="TreeGrafter"/>
</dbReference>
<evidence type="ECO:0000256" key="1">
    <source>
        <dbReference type="ARBA" id="ARBA00000427"/>
    </source>
</evidence>
<comment type="catalytic activity">
    <reaction evidence="1">
        <text>Hydrolysis of alpha-(2-&gt;3)-, alpha-(2-&gt;6)-, alpha-(2-&gt;8)- glycosidic linkages of terminal sialic acid residues in oligosaccharides, glycoproteins, glycolipids, colominic acid and synthetic substrates.</text>
        <dbReference type="EC" id="3.2.1.18"/>
    </reaction>
</comment>
<organism evidence="6 7">
    <name type="scientific">Segatella copri</name>
    <dbReference type="NCBI Taxonomy" id="165179"/>
    <lineage>
        <taxon>Bacteria</taxon>
        <taxon>Pseudomonadati</taxon>
        <taxon>Bacteroidota</taxon>
        <taxon>Bacteroidia</taxon>
        <taxon>Bacteroidales</taxon>
        <taxon>Prevotellaceae</taxon>
        <taxon>Segatella</taxon>
    </lineage>
</organism>
<dbReference type="PANTHER" id="PTHR10628:SF30">
    <property type="entry name" value="EXO-ALPHA-SIALIDASE"/>
    <property type="match status" value="1"/>
</dbReference>
<evidence type="ECO:0000259" key="5">
    <source>
        <dbReference type="Pfam" id="PF13088"/>
    </source>
</evidence>
<evidence type="ECO:0000256" key="2">
    <source>
        <dbReference type="ARBA" id="ARBA00009348"/>
    </source>
</evidence>
<evidence type="ECO:0000256" key="3">
    <source>
        <dbReference type="ARBA" id="ARBA00012733"/>
    </source>
</evidence>
<reference evidence="6 7" key="1">
    <citation type="submission" date="2019-09" db="EMBL/GenBank/DDBJ databases">
        <title>Distinct polysaccharide growth profiles of human intestinal Prevotella copri isolates.</title>
        <authorList>
            <person name="Fehlner-Peach H."/>
            <person name="Magnabosco C."/>
            <person name="Raghavan V."/>
            <person name="Scher J.U."/>
            <person name="Tett A."/>
            <person name="Cox L.M."/>
            <person name="Gottsegen C."/>
            <person name="Watters A."/>
            <person name="Wiltshire- Gordon J.D."/>
            <person name="Segata N."/>
            <person name="Bonneau R."/>
            <person name="Littman D.R."/>
        </authorList>
    </citation>
    <scope>NUCLEOTIDE SEQUENCE [LARGE SCALE GENOMIC DNA]</scope>
    <source>
        <strain evidence="7">iA622</strain>
    </source>
</reference>
<dbReference type="EC" id="3.2.1.18" evidence="3"/>
<accession>A0A6G1TYD2</accession>
<feature type="signal peptide" evidence="4">
    <location>
        <begin position="1"/>
        <end position="31"/>
    </location>
</feature>
<dbReference type="Pfam" id="PF13088">
    <property type="entry name" value="BNR_2"/>
    <property type="match status" value="1"/>
</dbReference>
<dbReference type="Proteomes" id="UP000480425">
    <property type="component" value="Unassembled WGS sequence"/>
</dbReference>
<keyword evidence="4" id="KW-0732">Signal</keyword>
<dbReference type="GO" id="GO:0004308">
    <property type="term" value="F:exo-alpha-sialidase activity"/>
    <property type="evidence" value="ECO:0007669"/>
    <property type="project" value="UniProtKB-EC"/>
</dbReference>
<dbReference type="PANTHER" id="PTHR10628">
    <property type="entry name" value="SIALIDASE"/>
    <property type="match status" value="1"/>
</dbReference>
<gene>
    <name evidence="6" type="ORF">F7D73_04245</name>
</gene>
<dbReference type="OrthoDB" id="7294637at2"/>
<dbReference type="InterPro" id="IPR011040">
    <property type="entry name" value="Sialidase"/>
</dbReference>
<dbReference type="CDD" id="cd15482">
    <property type="entry name" value="Sialidase_non-viral"/>
    <property type="match status" value="1"/>
</dbReference>
<sequence length="428" mass="47189">MRNMIFSANIGKALCLATMGITLMMPAQVAAATPEMAVEAQAVNAQDGITVFPNREAQYRIPAIVECKSGKLIAFTDHRYHNKDIGGGRHLDIVMKTSMDKGATWSSPEQMVAKGGNGIATSFDCAHGDAAVVVDKKSGRILLMCASGGIGYWESKRGNLLMMGRYYSDDEGKTWYGEEVTKQIYDLMPEVESAFFTSGRICQSKQIKVGKYYRVYTVLCTRSGNRIIYSDDFGQNWKVLGKNVAEAAPYGDEAKVEELPNGNVLLSSRAMGGRHINIYTYEDKKTATGSWGKVIASDAKNMGVAAHKNSCNGEVLMVDAKKNGKKVKLLLQSVPVGPGRNNVGIYYKALETPADYATPEAIAKNWEGCYQLSNTTSAYSTMVQGKNGSIYFLLEENAFKDPKTQTDDYYDIRFYNLSIEQITNNRYK</sequence>
<feature type="chain" id="PRO_5026051948" description="exo-alpha-sialidase" evidence="4">
    <location>
        <begin position="32"/>
        <end position="428"/>
    </location>
</feature>
<name>A0A6G1TYD2_9BACT</name>
<dbReference type="AlphaFoldDB" id="A0A6G1TYD2"/>
<comment type="caution">
    <text evidence="6">The sequence shown here is derived from an EMBL/GenBank/DDBJ whole genome shotgun (WGS) entry which is preliminary data.</text>
</comment>
<dbReference type="InterPro" id="IPR036278">
    <property type="entry name" value="Sialidase_sf"/>
</dbReference>
<comment type="similarity">
    <text evidence="2">Belongs to the glycosyl hydrolase 33 family.</text>
</comment>
<protein>
    <recommendedName>
        <fullName evidence="3">exo-alpha-sialidase</fullName>
        <ecNumber evidence="3">3.2.1.18</ecNumber>
    </recommendedName>
</protein>
<dbReference type="Gene3D" id="2.120.10.10">
    <property type="match status" value="1"/>
</dbReference>